<comment type="catalytic activity">
    <reaction evidence="15 17">
        <text>ATP + H2O = ADP + phosphate + H(+)</text>
        <dbReference type="Rhea" id="RHEA:13065"/>
        <dbReference type="ChEBI" id="CHEBI:15377"/>
        <dbReference type="ChEBI" id="CHEBI:15378"/>
        <dbReference type="ChEBI" id="CHEBI:30616"/>
        <dbReference type="ChEBI" id="CHEBI:43474"/>
        <dbReference type="ChEBI" id="CHEBI:456216"/>
        <dbReference type="EC" id="5.6.2.3"/>
    </reaction>
</comment>
<dbReference type="GO" id="GO:0006269">
    <property type="term" value="P:DNA replication, synthesis of primer"/>
    <property type="evidence" value="ECO:0007669"/>
    <property type="project" value="UniProtKB-UniRule"/>
</dbReference>
<keyword evidence="7 17" id="KW-0347">Helicase</keyword>
<name>A0A6I6E8A7_THETI</name>
<dbReference type="InterPro" id="IPR016136">
    <property type="entry name" value="DNA_helicase_N/primase_C"/>
</dbReference>
<feature type="domain" description="SF4 helicase" evidence="19">
    <location>
        <begin position="194"/>
        <end position="231"/>
    </location>
</feature>
<dbReference type="InterPro" id="IPR004042">
    <property type="entry name" value="Intein_endonuc_central"/>
</dbReference>
<dbReference type="SUPFAM" id="SSF55608">
    <property type="entry name" value="Homing endonucleases"/>
    <property type="match status" value="2"/>
</dbReference>
<dbReference type="InterPro" id="IPR006142">
    <property type="entry name" value="INTEIN"/>
</dbReference>
<keyword evidence="11 17" id="KW-0238">DNA-binding</keyword>
<dbReference type="NCBIfam" id="TIGR00665">
    <property type="entry name" value="DnaB"/>
    <property type="match status" value="1"/>
</dbReference>
<evidence type="ECO:0000256" key="12">
    <source>
        <dbReference type="ARBA" id="ARBA00023235"/>
    </source>
</evidence>
<dbReference type="GO" id="GO:0043139">
    <property type="term" value="F:5'-3' DNA helicase activity"/>
    <property type="evidence" value="ECO:0007669"/>
    <property type="project" value="UniProtKB-EC"/>
</dbReference>
<dbReference type="InterPro" id="IPR004860">
    <property type="entry name" value="LAGLIDADG_dom"/>
</dbReference>
<accession>A0A6I6E8A7</accession>
<dbReference type="SUPFAM" id="SSF52540">
    <property type="entry name" value="P-loop containing nucleoside triphosphate hydrolases"/>
    <property type="match status" value="2"/>
</dbReference>
<evidence type="ECO:0000256" key="4">
    <source>
        <dbReference type="ARBA" id="ARBA00022737"/>
    </source>
</evidence>
<dbReference type="Gene3D" id="1.10.860.10">
    <property type="entry name" value="DNAb Helicase, Chain A"/>
    <property type="match status" value="1"/>
</dbReference>
<dbReference type="InterPro" id="IPR001387">
    <property type="entry name" value="Cro/C1-type_HTH"/>
</dbReference>
<dbReference type="InterPro" id="IPR030934">
    <property type="entry name" value="Intein_C"/>
</dbReference>
<evidence type="ECO:0000256" key="2">
    <source>
        <dbReference type="ARBA" id="ARBA00022515"/>
    </source>
</evidence>
<evidence type="ECO:0000256" key="3">
    <source>
        <dbReference type="ARBA" id="ARBA00022705"/>
    </source>
</evidence>
<reference evidence="20 21" key="1">
    <citation type="submission" date="2019-12" db="EMBL/GenBank/DDBJ databases">
        <title>The complete genome of the thermophilic, anoxygenic phototrophic gammaproteobacterium Thermochromatium tepidum.</title>
        <authorList>
            <person name="Sattley W.M."/>
            <person name="Swingley W.D."/>
            <person name="Burchell B.M."/>
            <person name="Gurbani S.A."/>
            <person name="Kujawa C.M."/>
            <person name="Nuccio D.A."/>
            <person name="Schladweiler J."/>
            <person name="Shaffer K.N."/>
            <person name="Stokes L.M."/>
            <person name="Touchman J.W."/>
            <person name="Blankenship R.E."/>
            <person name="Madigan M.T."/>
        </authorList>
    </citation>
    <scope>NUCLEOTIDE SEQUENCE [LARGE SCALE GENOMIC DNA]</scope>
    <source>
        <strain evidence="20 21">ATCC 43061</strain>
    </source>
</reference>
<dbReference type="CDD" id="cd00081">
    <property type="entry name" value="Hint"/>
    <property type="match status" value="3"/>
</dbReference>
<dbReference type="CDD" id="cd00984">
    <property type="entry name" value="DnaB_C"/>
    <property type="match status" value="1"/>
</dbReference>
<keyword evidence="8" id="KW-0068">Autocatalytic cleavage</keyword>
<dbReference type="GO" id="GO:0005829">
    <property type="term" value="C:cytosol"/>
    <property type="evidence" value="ECO:0007669"/>
    <property type="project" value="TreeGrafter"/>
</dbReference>
<evidence type="ECO:0000256" key="10">
    <source>
        <dbReference type="ARBA" id="ARBA00023000"/>
    </source>
</evidence>
<evidence type="ECO:0000256" key="8">
    <source>
        <dbReference type="ARBA" id="ARBA00022813"/>
    </source>
</evidence>
<dbReference type="GO" id="GO:0004519">
    <property type="term" value="F:endonuclease activity"/>
    <property type="evidence" value="ECO:0007669"/>
    <property type="project" value="InterPro"/>
</dbReference>
<dbReference type="InterPro" id="IPR003586">
    <property type="entry name" value="Hint_dom_C"/>
</dbReference>
<keyword evidence="5 17" id="KW-0547">Nucleotide-binding</keyword>
<dbReference type="PROSITE" id="PS50819">
    <property type="entry name" value="INTEIN_ENDONUCLEASE"/>
    <property type="match status" value="2"/>
</dbReference>
<evidence type="ECO:0000256" key="13">
    <source>
        <dbReference type="ARBA" id="ARBA00044932"/>
    </source>
</evidence>
<dbReference type="InterPro" id="IPR007692">
    <property type="entry name" value="DNA_helicase_DnaB"/>
</dbReference>
<evidence type="ECO:0000256" key="17">
    <source>
        <dbReference type="RuleBase" id="RU362085"/>
    </source>
</evidence>
<keyword evidence="3 17" id="KW-0235">DNA replication</keyword>
<dbReference type="PROSITE" id="PS50818">
    <property type="entry name" value="INTEIN_C_TER"/>
    <property type="match status" value="2"/>
</dbReference>
<evidence type="ECO:0000313" key="21">
    <source>
        <dbReference type="Proteomes" id="UP000426424"/>
    </source>
</evidence>
<keyword evidence="2 17" id="KW-0639">Primosome</keyword>
<dbReference type="PANTHER" id="PTHR30153:SF2">
    <property type="entry name" value="REPLICATIVE DNA HELICASE"/>
    <property type="match status" value="1"/>
</dbReference>
<dbReference type="InterPro" id="IPR007694">
    <property type="entry name" value="DNA_helicase_DnaB-like_C"/>
</dbReference>
<dbReference type="PROSITE" id="PS51199">
    <property type="entry name" value="SF4_HELICASE"/>
    <property type="match status" value="3"/>
</dbReference>
<dbReference type="SUPFAM" id="SSF48024">
    <property type="entry name" value="N-terminal domain of DnaB helicase"/>
    <property type="match status" value="1"/>
</dbReference>
<dbReference type="SMART" id="SM00306">
    <property type="entry name" value="HintN"/>
    <property type="match status" value="2"/>
</dbReference>
<keyword evidence="10" id="KW-0651">Protein splicing</keyword>
<dbReference type="GO" id="GO:0016539">
    <property type="term" value="P:intein-mediated protein splicing"/>
    <property type="evidence" value="ECO:0007669"/>
    <property type="project" value="InterPro"/>
</dbReference>
<dbReference type="RefSeq" id="WP_153975087.1">
    <property type="nucleotide sequence ID" value="NZ_CP039268.1"/>
</dbReference>
<dbReference type="Pfam" id="PF00772">
    <property type="entry name" value="DnaB"/>
    <property type="match status" value="1"/>
</dbReference>
<keyword evidence="12" id="KW-0413">Isomerase</keyword>
<dbReference type="SUPFAM" id="SSF47413">
    <property type="entry name" value="lambda repressor-like DNA-binding domains"/>
    <property type="match status" value="1"/>
</dbReference>
<evidence type="ECO:0000256" key="14">
    <source>
        <dbReference type="ARBA" id="ARBA00044940"/>
    </source>
</evidence>
<proteinExistence type="inferred from homology"/>
<dbReference type="GO" id="GO:0003677">
    <property type="term" value="F:DNA binding"/>
    <property type="evidence" value="ECO:0007669"/>
    <property type="project" value="UniProtKB-UniRule"/>
</dbReference>
<evidence type="ECO:0000256" key="1">
    <source>
        <dbReference type="ARBA" id="ARBA00008428"/>
    </source>
</evidence>
<dbReference type="PANTHER" id="PTHR30153">
    <property type="entry name" value="REPLICATIVE DNA HELICASE DNAB"/>
    <property type="match status" value="1"/>
</dbReference>
<evidence type="ECO:0000256" key="9">
    <source>
        <dbReference type="ARBA" id="ARBA00022840"/>
    </source>
</evidence>
<dbReference type="PROSITE" id="PS50817">
    <property type="entry name" value="INTEIN_N_TER"/>
    <property type="match status" value="2"/>
</dbReference>
<evidence type="ECO:0000259" key="19">
    <source>
        <dbReference type="PROSITE" id="PS51199"/>
    </source>
</evidence>
<sequence>MFESETAGPPASVTGLDELRVPPYNLHAEQSLLGGLMLDNDAWDRIADMVSEADFYRREHRLIFEAISRLAEVDQPFDVVTLADKLESSQRLNEVGGLSYLGILAGQTPSAANITAYAKIVRQASVRRQMIAAGIAIADSAYHPDGRETSELLDEAERRVFAIAEQESRGGGGFQPIRSLLTQAVERIDALYLRDEPITGLATGFADFDEMTSGLQPSDLIIVAGRPSMGKCVAADTEILLDDGRVATIEDIVRARQARLLTLGDDWRFGWTQPSAFVDDGRKPVFRVTTRLGRRIETTAPHPYLTPAGWRPLSELQVGESIAVPRRLPIFGREAMRDCEVKLLGYLIGDGSLTGTRPLFTNSDPRVRADFSAAVEAFGGVRATVKLFRDRTAQVSVASDQSRLAELRQCFADALCSACERIELSQRSLALSIGASPASVCNWAHGRRLPNPAMFAALESVFGDELTTCLPDGRESAAKNAPNALTRWLKTLGLWGHDAHAKFVPAPVFCLPKDQLALFLNRLFTTNGWATVLTSGQPQLGYATVSERLSRQIQHLLLRFGIIAKRRQRRIERLEGESRIWQLDITDAESIEIFAREIGIFAKESALSRVLEALQGRRRQTNCDLIPRAFWERIARLRGDESWSHLAQCAGLRGTSNIHVGRRDLSRPRLVALAEALEDRYLADVAAGDVYWDRIVAIESLGERQVYDLTIPETHNFVANDICVHNTTFAMNVAENIAIQSKRPVAVFSMEMPGDSLAMRMMSSLGRIDQHRVRTGRLEDDEWPRLTSAVNLLSETSIFIDDSPALSPIEVRARARRLKREQGDLALIVIDYLQLMQAPSVGENRATEISAISRALKGLARELNVPVIALSQLNRSLENRPNKRPVMSDLRECVTGETLVVLADGRRVPIRDLVGTCPDVVSIDESGRLIKAKSDCVWCVGRRPVSIVRLASGRRIRATTEHRLVGANGWQTVGELTPGSRLAIARRLPSPLDSQRWPDHHLILLAHLVGGGSYLRDQPLRYTTASEDNSRIVSACASQFGVRVNRHAGVGAWHQLVFSGNGNRWHPAGINLWLRDLGIFGQRSHEKRLPTDLFRLDNDQLALFLRHLWATDGRISLRKPGQKGSHGVHLSTNSRGLAEDVAAVLMRLGIVARIQSVLQAGYRTTYMVWIRGADNQRRFLSQVGAFGPRASQATALQAALNDVKSNTNIDTLPREMFGRVRALMQERGISQRKMAELRGTAYGGSSHFRFAPSRNVLADYGERLQDPELQAAATSDLFWDTVVAIEPDGEEDVFDLTVPGPACWLADGIVSHNSGAIEQDADLIVFIYRDEVYNKDSSDKGIAEIIIGKQRNGPIGTVRLTFLGKYTKFENYVGHYYGEDEH</sequence>
<dbReference type="InterPro" id="IPR006141">
    <property type="entry name" value="Intein_N"/>
</dbReference>
<dbReference type="GO" id="GO:0016787">
    <property type="term" value="F:hydrolase activity"/>
    <property type="evidence" value="ECO:0007669"/>
    <property type="project" value="UniProtKB-KW"/>
</dbReference>
<dbReference type="GO" id="GO:0005524">
    <property type="term" value="F:ATP binding"/>
    <property type="evidence" value="ECO:0007669"/>
    <property type="project" value="UniProtKB-UniRule"/>
</dbReference>
<keyword evidence="4" id="KW-0677">Repeat</keyword>
<dbReference type="Proteomes" id="UP000426424">
    <property type="component" value="Chromosome"/>
</dbReference>
<evidence type="ECO:0000256" key="5">
    <source>
        <dbReference type="ARBA" id="ARBA00022741"/>
    </source>
</evidence>
<evidence type="ECO:0000259" key="18">
    <source>
        <dbReference type="PROSITE" id="PS50819"/>
    </source>
</evidence>
<dbReference type="CDD" id="cd00093">
    <property type="entry name" value="HTH_XRE"/>
    <property type="match status" value="1"/>
</dbReference>
<dbReference type="Pfam" id="PF03796">
    <property type="entry name" value="DnaB_C"/>
    <property type="match status" value="3"/>
</dbReference>
<comment type="function">
    <text evidence="13 17">The main replicative DNA helicase, it participates in initiation and elongation during chromosome replication. Travels ahead of the DNA replisome, separating dsDNA into templates for DNA synthesis. A processive ATP-dependent 5'-3' DNA helicase it has DNA-dependent ATPase activity.</text>
</comment>
<dbReference type="NCBIfam" id="TIGR01445">
    <property type="entry name" value="intein_Nterm"/>
    <property type="match status" value="2"/>
</dbReference>
<dbReference type="Gene3D" id="3.40.50.300">
    <property type="entry name" value="P-loop containing nucleotide triphosphate hydrolases"/>
    <property type="match status" value="3"/>
</dbReference>
<dbReference type="InterPro" id="IPR027417">
    <property type="entry name" value="P-loop_NTPase"/>
</dbReference>
<dbReference type="Gene3D" id="2.170.16.10">
    <property type="entry name" value="Hedgehog/Intein (Hint) domain"/>
    <property type="match status" value="4"/>
</dbReference>
<keyword evidence="21" id="KW-1185">Reference proteome</keyword>
<dbReference type="SUPFAM" id="SSF51294">
    <property type="entry name" value="Hedgehog/intein (Hint) domain"/>
    <property type="match status" value="2"/>
</dbReference>
<evidence type="ECO:0000256" key="16">
    <source>
        <dbReference type="NCBIfam" id="TIGR00665"/>
    </source>
</evidence>
<dbReference type="NCBIfam" id="TIGR01443">
    <property type="entry name" value="intein_Cterm"/>
    <property type="match status" value="2"/>
</dbReference>
<dbReference type="InterPro" id="IPR036185">
    <property type="entry name" value="DNA_heli_DnaB-like_N_sf"/>
</dbReference>
<dbReference type="Pfam" id="PF14528">
    <property type="entry name" value="LAGLIDADG_3"/>
    <property type="match status" value="2"/>
</dbReference>
<dbReference type="Gene3D" id="3.10.28.10">
    <property type="entry name" value="Homing endonucleases"/>
    <property type="match status" value="2"/>
</dbReference>
<feature type="domain" description="DOD-type homing endonuclease" evidence="18">
    <location>
        <begin position="343"/>
        <end position="562"/>
    </location>
</feature>
<dbReference type="FunFam" id="1.10.860.10:FF:000001">
    <property type="entry name" value="Replicative DNA helicase"/>
    <property type="match status" value="1"/>
</dbReference>
<dbReference type="KEGG" id="ttp:E6P07_07800"/>
<dbReference type="PRINTS" id="PR00379">
    <property type="entry name" value="INTEIN"/>
</dbReference>
<dbReference type="EMBL" id="CP039268">
    <property type="protein sequence ID" value="QGU32893.1"/>
    <property type="molecule type" value="Genomic_DNA"/>
</dbReference>
<evidence type="ECO:0000256" key="6">
    <source>
        <dbReference type="ARBA" id="ARBA00022801"/>
    </source>
</evidence>
<dbReference type="InterPro" id="IPR010982">
    <property type="entry name" value="Lambda_DNA-bd_dom_sf"/>
</dbReference>
<feature type="domain" description="SF4 helicase" evidence="19">
    <location>
        <begin position="727"/>
        <end position="894"/>
    </location>
</feature>
<evidence type="ECO:0000256" key="11">
    <source>
        <dbReference type="ARBA" id="ARBA00023125"/>
    </source>
</evidence>
<gene>
    <name evidence="20" type="primary">dnaB</name>
    <name evidence="20" type="ORF">E6P07_07800</name>
</gene>
<comment type="similarity">
    <text evidence="1 17">Belongs to the helicase family. DnaB subfamily.</text>
</comment>
<keyword evidence="6 17" id="KW-0378">Hydrolase</keyword>
<dbReference type="OrthoDB" id="9773982at2"/>
<evidence type="ECO:0000256" key="15">
    <source>
        <dbReference type="ARBA" id="ARBA00048954"/>
    </source>
</evidence>
<dbReference type="InterPro" id="IPR036844">
    <property type="entry name" value="Hint_dom_sf"/>
</dbReference>
<protein>
    <recommendedName>
        <fullName evidence="16 17">Replicative DNA helicase</fullName>
        <ecNumber evidence="16 17">5.6.2.3</ecNumber>
    </recommendedName>
</protein>
<dbReference type="InterPro" id="IPR003587">
    <property type="entry name" value="Hint_dom_N"/>
</dbReference>
<evidence type="ECO:0000256" key="7">
    <source>
        <dbReference type="ARBA" id="ARBA00022806"/>
    </source>
</evidence>
<feature type="domain" description="SF4 helicase" evidence="19">
    <location>
        <begin position="1316"/>
        <end position="1376"/>
    </location>
</feature>
<organism evidence="20 21">
    <name type="scientific">Thermochromatium tepidum ATCC 43061</name>
    <dbReference type="NCBI Taxonomy" id="316276"/>
    <lineage>
        <taxon>Bacteria</taxon>
        <taxon>Pseudomonadati</taxon>
        <taxon>Pseudomonadota</taxon>
        <taxon>Gammaproteobacteria</taxon>
        <taxon>Chromatiales</taxon>
        <taxon>Chromatiaceae</taxon>
        <taxon>Thermochromatium</taxon>
    </lineage>
</organism>
<dbReference type="SMART" id="SM00305">
    <property type="entry name" value="HintC"/>
    <property type="match status" value="2"/>
</dbReference>
<dbReference type="GO" id="GO:1990077">
    <property type="term" value="C:primosome complex"/>
    <property type="evidence" value="ECO:0007669"/>
    <property type="project" value="UniProtKB-UniRule"/>
</dbReference>
<dbReference type="InterPro" id="IPR027434">
    <property type="entry name" value="Homing_endonucl"/>
</dbReference>
<evidence type="ECO:0000313" key="20">
    <source>
        <dbReference type="EMBL" id="QGU32893.1"/>
    </source>
</evidence>
<feature type="domain" description="DOD-type homing endonuclease" evidence="18">
    <location>
        <begin position="1004"/>
        <end position="1150"/>
    </location>
</feature>
<dbReference type="InterPro" id="IPR007693">
    <property type="entry name" value="DNA_helicase_DnaB-like_N"/>
</dbReference>
<dbReference type="EC" id="5.6.2.3" evidence="16 17"/>
<keyword evidence="9 17" id="KW-0067">ATP-binding</keyword>
<comment type="function">
    <text evidence="14">The intein is an endonuclease.</text>
</comment>